<gene>
    <name evidence="2" type="ORF">IE077_002717</name>
</gene>
<feature type="compositionally biased region" description="Basic and acidic residues" evidence="1">
    <location>
        <begin position="111"/>
        <end position="128"/>
    </location>
</feature>
<name>A0ABQ7J494_9APIC</name>
<feature type="compositionally biased region" description="Acidic residues" evidence="1">
    <location>
        <begin position="39"/>
        <end position="49"/>
    </location>
</feature>
<sequence length="308" mass="34152">PPPASEDKETSAEKGDSSIEEWKKSSSEGQPKEVSFDFSAEETEVEESVDPPPLSPNEAEEDLLESAFGEVDLQKGGELESKSSKEERPSEEEEAAKPSLEEEVSSSPPSRTKEDITVENDTSLKDSEIIGGEDDTLEDSLTENPKKDMKNEDNISKEEERIEEQTKETSDINDPSYDASFKTSIDKKNIIEEEEENHSEDSFSEAAMSVDEDGETSSMKEEDVEGEMKENPPEEAMPPIEETSLNEKKENENSEGKENPPEDKGASSSLPLQPSQETIYGVNDAEKNIFLDEISMEETPTEAMPHSE</sequence>
<evidence type="ECO:0000313" key="2">
    <source>
        <dbReference type="EMBL" id="KAF8817936.1"/>
    </source>
</evidence>
<feature type="compositionally biased region" description="Polar residues" evidence="1">
    <location>
        <begin position="266"/>
        <end position="278"/>
    </location>
</feature>
<feature type="compositionally biased region" description="Basic and acidic residues" evidence="1">
    <location>
        <begin position="245"/>
        <end position="265"/>
    </location>
</feature>
<comment type="caution">
    <text evidence="2">The sequence shown here is derived from an EMBL/GenBank/DDBJ whole genome shotgun (WGS) entry which is preliminary data.</text>
</comment>
<keyword evidence="3" id="KW-1185">Reference proteome</keyword>
<accession>A0ABQ7J494</accession>
<proteinExistence type="predicted"/>
<dbReference type="EMBL" id="JADAQX010001195">
    <property type="protein sequence ID" value="KAF8817936.1"/>
    <property type="molecule type" value="Genomic_DNA"/>
</dbReference>
<feature type="compositionally biased region" description="Basic and acidic residues" evidence="1">
    <location>
        <begin position="218"/>
        <end position="232"/>
    </location>
</feature>
<evidence type="ECO:0000256" key="1">
    <source>
        <dbReference type="SAM" id="MobiDB-lite"/>
    </source>
</evidence>
<feature type="non-terminal residue" evidence="2">
    <location>
        <position position="308"/>
    </location>
</feature>
<evidence type="ECO:0000313" key="3">
    <source>
        <dbReference type="Proteomes" id="UP000823046"/>
    </source>
</evidence>
<feature type="compositionally biased region" description="Basic and acidic residues" evidence="1">
    <location>
        <begin position="72"/>
        <end position="88"/>
    </location>
</feature>
<protein>
    <submittedName>
        <fullName evidence="2">Uncharacterized protein</fullName>
    </submittedName>
</protein>
<feature type="region of interest" description="Disordered" evidence="1">
    <location>
        <begin position="1"/>
        <end position="282"/>
    </location>
</feature>
<dbReference type="Proteomes" id="UP000823046">
    <property type="component" value="Unassembled WGS sequence"/>
</dbReference>
<feature type="compositionally biased region" description="Basic and acidic residues" evidence="1">
    <location>
        <begin position="1"/>
        <end position="35"/>
    </location>
</feature>
<organism evidence="2 3">
    <name type="scientific">Cardiosporidium cionae</name>
    <dbReference type="NCBI Taxonomy" id="476202"/>
    <lineage>
        <taxon>Eukaryota</taxon>
        <taxon>Sar</taxon>
        <taxon>Alveolata</taxon>
        <taxon>Apicomplexa</taxon>
        <taxon>Aconoidasida</taxon>
        <taxon>Nephromycida</taxon>
        <taxon>Cardiosporidium</taxon>
    </lineage>
</organism>
<feature type="compositionally biased region" description="Acidic residues" evidence="1">
    <location>
        <begin position="131"/>
        <end position="141"/>
    </location>
</feature>
<feature type="non-terminal residue" evidence="2">
    <location>
        <position position="1"/>
    </location>
</feature>
<feature type="compositionally biased region" description="Basic and acidic residues" evidence="1">
    <location>
        <begin position="144"/>
        <end position="170"/>
    </location>
</feature>
<reference evidence="2 3" key="1">
    <citation type="journal article" date="2020" name="bioRxiv">
        <title>Metabolic contributions of an alphaproteobacterial endosymbiont in the apicomplexan Cardiosporidium cionae.</title>
        <authorList>
            <person name="Hunter E.S."/>
            <person name="Paight C.J."/>
            <person name="Lane C.E."/>
        </authorList>
    </citation>
    <scope>NUCLEOTIDE SEQUENCE [LARGE SCALE GENOMIC DNA]</scope>
    <source>
        <strain evidence="2">ESH_2018</strain>
    </source>
</reference>